<dbReference type="InParanoid" id="G1LAJ9"/>
<dbReference type="GO" id="GO:0005634">
    <property type="term" value="C:nucleus"/>
    <property type="evidence" value="ECO:0007669"/>
    <property type="project" value="UniProtKB-SubCell"/>
</dbReference>
<dbReference type="InterPro" id="IPR035979">
    <property type="entry name" value="RBD_domain_sf"/>
</dbReference>
<evidence type="ECO:0000313" key="12">
    <source>
        <dbReference type="Ensembl" id="ENSAMEP00000003922.2"/>
    </source>
</evidence>
<feature type="compositionally biased region" description="Basic residues" evidence="10">
    <location>
        <begin position="417"/>
        <end position="439"/>
    </location>
</feature>
<feature type="compositionally biased region" description="Basic residues" evidence="10">
    <location>
        <begin position="280"/>
        <end position="345"/>
    </location>
</feature>
<proteinExistence type="inferred from homology"/>
<dbReference type="AlphaFoldDB" id="G1LAJ9"/>
<evidence type="ECO:0000256" key="1">
    <source>
        <dbReference type="ARBA" id="ARBA00004123"/>
    </source>
</evidence>
<feature type="region of interest" description="Disordered" evidence="10">
    <location>
        <begin position="54"/>
        <end position="80"/>
    </location>
</feature>
<dbReference type="GO" id="GO:0008380">
    <property type="term" value="P:RNA splicing"/>
    <property type="evidence" value="ECO:0007669"/>
    <property type="project" value="UniProtKB-KW"/>
</dbReference>
<evidence type="ECO:0000259" key="11">
    <source>
        <dbReference type="PROSITE" id="PS50102"/>
    </source>
</evidence>
<keyword evidence="4" id="KW-0507">mRNA processing</keyword>
<dbReference type="InterPro" id="IPR012677">
    <property type="entry name" value="Nucleotide-bd_a/b_plait_sf"/>
</dbReference>
<reference evidence="12" key="3">
    <citation type="submission" date="2025-09" db="UniProtKB">
        <authorList>
            <consortium name="Ensembl"/>
        </authorList>
    </citation>
    <scope>IDENTIFICATION</scope>
</reference>
<dbReference type="Ensembl" id="ENSAMET00000004081.2">
    <property type="protein sequence ID" value="ENSAMEP00000003922.2"/>
    <property type="gene ID" value="ENSAMEG00000003710.2"/>
</dbReference>
<evidence type="ECO:0000256" key="9">
    <source>
        <dbReference type="PROSITE-ProRule" id="PRU00176"/>
    </source>
</evidence>
<keyword evidence="6 9" id="KW-0694">RNA-binding</keyword>
<sequence>MTTTRTNEKRESSWPASRAPVPGEITEKKFFRKYKLEDKSVARRRDTALRKMGVKNTVSEQNRTSPTPREQWTCKSPPSLGLQRGGGYVLRADVTRRPRPQLARPYSAALARAHHCVAGLGRRCGVRRVFGFSPSPHPHRGFCLAVRHSDSQPSGPLPATDMPRVYIGRLSYNVREKDIQRFFSGYSSRRTSGRDKYGPPVRTEFRLIVENLSSRCSWQDLKDFMRQAGEVTYADAHKERTNEGVIEFRSYSDMKRALDKLDGTEINGRNIRLIEDKPRTSHRRSYSGSRSRSRSRRRSRSRSRRSSRSRSRSISKSRSRSRSRSKGRSRSRSKGRKSRSKSKSKPKSDRGSRSRSRSRSKEYEKSRSRSRSRSRSPKENGKGDIKSKSRSRSQSRSNSPLPAPPSKARSVSPPPKRASRSRSRSRSKSRSRSRSSSRD</sequence>
<evidence type="ECO:0000256" key="8">
    <source>
        <dbReference type="ARBA" id="ARBA00023242"/>
    </source>
</evidence>
<evidence type="ECO:0000256" key="7">
    <source>
        <dbReference type="ARBA" id="ARBA00023187"/>
    </source>
</evidence>
<feature type="region of interest" description="Disordered" evidence="10">
    <location>
        <begin position="1"/>
        <end position="22"/>
    </location>
</feature>
<feature type="compositionally biased region" description="Basic and acidic residues" evidence="10">
    <location>
        <begin position="376"/>
        <end position="387"/>
    </location>
</feature>
<keyword evidence="8" id="KW-0539">Nucleus</keyword>
<evidence type="ECO:0000256" key="3">
    <source>
        <dbReference type="ARBA" id="ARBA00022553"/>
    </source>
</evidence>
<accession>G1LAJ9</accession>
<dbReference type="InterPro" id="IPR050374">
    <property type="entry name" value="RRT5_SRSF_SR"/>
</dbReference>
<dbReference type="eggNOG" id="KOG0106">
    <property type="taxonomic scope" value="Eukaryota"/>
</dbReference>
<evidence type="ECO:0000256" key="4">
    <source>
        <dbReference type="ARBA" id="ARBA00022664"/>
    </source>
</evidence>
<dbReference type="PANTHER" id="PTHR23003">
    <property type="entry name" value="RNA RECOGNITION MOTIF RRM DOMAIN CONTAINING PROTEIN"/>
    <property type="match status" value="1"/>
</dbReference>
<dbReference type="GeneTree" id="ENSGT00940000155448"/>
<dbReference type="GO" id="GO:0005737">
    <property type="term" value="C:cytoplasm"/>
    <property type="evidence" value="ECO:0007669"/>
    <property type="project" value="TreeGrafter"/>
</dbReference>
<keyword evidence="5" id="KW-0677">Repeat</keyword>
<dbReference type="SUPFAM" id="SSF54928">
    <property type="entry name" value="RNA-binding domain, RBD"/>
    <property type="match status" value="1"/>
</dbReference>
<evidence type="ECO:0000256" key="5">
    <source>
        <dbReference type="ARBA" id="ARBA00022737"/>
    </source>
</evidence>
<dbReference type="Gene3D" id="3.30.70.330">
    <property type="match status" value="1"/>
</dbReference>
<organism evidence="12 13">
    <name type="scientific">Ailuropoda melanoleuca</name>
    <name type="common">Giant panda</name>
    <dbReference type="NCBI Taxonomy" id="9646"/>
    <lineage>
        <taxon>Eukaryota</taxon>
        <taxon>Metazoa</taxon>
        <taxon>Chordata</taxon>
        <taxon>Craniata</taxon>
        <taxon>Vertebrata</taxon>
        <taxon>Euteleostomi</taxon>
        <taxon>Mammalia</taxon>
        <taxon>Eutheria</taxon>
        <taxon>Laurasiatheria</taxon>
        <taxon>Carnivora</taxon>
        <taxon>Caniformia</taxon>
        <taxon>Ursidae</taxon>
        <taxon>Ailuropoda</taxon>
    </lineage>
</organism>
<feature type="compositionally biased region" description="Polar residues" evidence="10">
    <location>
        <begin position="56"/>
        <end position="76"/>
    </location>
</feature>
<name>G1LAJ9_AILME</name>
<dbReference type="Proteomes" id="UP000008912">
    <property type="component" value="Unassembled WGS sequence"/>
</dbReference>
<gene>
    <name evidence="12" type="primary">SRSF6</name>
</gene>
<evidence type="ECO:0000256" key="10">
    <source>
        <dbReference type="SAM" id="MobiDB-lite"/>
    </source>
</evidence>
<comment type="subcellular location">
    <subcellularLocation>
        <location evidence="1">Nucleus</location>
    </subcellularLocation>
</comment>
<evidence type="ECO:0000256" key="2">
    <source>
        <dbReference type="ARBA" id="ARBA00010269"/>
    </source>
</evidence>
<keyword evidence="13" id="KW-1185">Reference proteome</keyword>
<evidence type="ECO:0000256" key="6">
    <source>
        <dbReference type="ARBA" id="ARBA00022884"/>
    </source>
</evidence>
<dbReference type="GO" id="GO:0006397">
    <property type="term" value="P:mRNA processing"/>
    <property type="evidence" value="ECO:0007669"/>
    <property type="project" value="UniProtKB-KW"/>
</dbReference>
<dbReference type="SMART" id="SM00360">
    <property type="entry name" value="RRM"/>
    <property type="match status" value="1"/>
</dbReference>
<dbReference type="FunFam" id="3.30.70.330:FF:000028">
    <property type="entry name" value="Putative serine/arginine-rich splicing factor 4"/>
    <property type="match status" value="1"/>
</dbReference>
<feature type="region of interest" description="Disordered" evidence="10">
    <location>
        <begin position="271"/>
        <end position="439"/>
    </location>
</feature>
<dbReference type="InterPro" id="IPR000504">
    <property type="entry name" value="RRM_dom"/>
</dbReference>
<dbReference type="PROSITE" id="PS50102">
    <property type="entry name" value="RRM"/>
    <property type="match status" value="1"/>
</dbReference>
<dbReference type="Pfam" id="PF00076">
    <property type="entry name" value="RRM_1"/>
    <property type="match status" value="1"/>
</dbReference>
<reference evidence="12" key="2">
    <citation type="submission" date="2025-08" db="UniProtKB">
        <authorList>
            <consortium name="Ensembl"/>
        </authorList>
    </citation>
    <scope>IDENTIFICATION</scope>
</reference>
<protein>
    <submittedName>
        <fullName evidence="12">Serine and arginine rich splicing factor 6</fullName>
    </submittedName>
</protein>
<dbReference type="CDD" id="cd12766">
    <property type="entry name" value="RRM2_SRSF6"/>
    <property type="match status" value="1"/>
</dbReference>
<comment type="similarity">
    <text evidence="2">Belongs to the splicing factor SR family.</text>
</comment>
<keyword evidence="3" id="KW-0597">Phosphoprotein</keyword>
<keyword evidence="7" id="KW-0508">mRNA splicing</keyword>
<evidence type="ECO:0000313" key="13">
    <source>
        <dbReference type="Proteomes" id="UP000008912"/>
    </source>
</evidence>
<feature type="domain" description="RRM" evidence="11">
    <location>
        <begin position="205"/>
        <end position="278"/>
    </location>
</feature>
<dbReference type="PANTHER" id="PTHR23003:SF51">
    <property type="entry name" value="SERINE-ARGININE PROTEIN 55"/>
    <property type="match status" value="1"/>
</dbReference>
<dbReference type="STRING" id="9646.ENSAMEP00000003922"/>
<dbReference type="GO" id="GO:0003729">
    <property type="term" value="F:mRNA binding"/>
    <property type="evidence" value="ECO:0007669"/>
    <property type="project" value="TreeGrafter"/>
</dbReference>
<reference evidence="12 13" key="1">
    <citation type="journal article" date="2010" name="Nature">
        <title>The sequence and de novo assembly of the giant panda genome.</title>
        <authorList>
            <person name="Li R."/>
            <person name="Fan W."/>
            <person name="Tian G."/>
            <person name="Zhu H."/>
            <person name="He L."/>
            <person name="Cai J."/>
            <person name="Huang Q."/>
            <person name="Cai Q."/>
            <person name="Li B."/>
            <person name="Bai Y."/>
            <person name="Zhang Z."/>
            <person name="Zhang Y."/>
            <person name="Wang W."/>
            <person name="Li J."/>
            <person name="Wei F."/>
            <person name="Li H."/>
            <person name="Jian M."/>
            <person name="Li J."/>
            <person name="Zhang Z."/>
            <person name="Nielsen R."/>
            <person name="Li D."/>
            <person name="Gu W."/>
            <person name="Yang Z."/>
            <person name="Xuan Z."/>
            <person name="Ryder O.A."/>
            <person name="Leung F.C."/>
            <person name="Zhou Y."/>
            <person name="Cao J."/>
            <person name="Sun X."/>
            <person name="Fu Y."/>
            <person name="Fang X."/>
            <person name="Guo X."/>
            <person name="Wang B."/>
            <person name="Hou R."/>
            <person name="Shen F."/>
            <person name="Mu B."/>
            <person name="Ni P."/>
            <person name="Lin R."/>
            <person name="Qian W."/>
            <person name="Wang G."/>
            <person name="Yu C."/>
            <person name="Nie W."/>
            <person name="Wang J."/>
            <person name="Wu Z."/>
            <person name="Liang H."/>
            <person name="Min J."/>
            <person name="Wu Q."/>
            <person name="Cheng S."/>
            <person name="Ruan J."/>
            <person name="Wang M."/>
            <person name="Shi Z."/>
            <person name="Wen M."/>
            <person name="Liu B."/>
            <person name="Ren X."/>
            <person name="Zheng H."/>
            <person name="Dong D."/>
            <person name="Cook K."/>
            <person name="Shan G."/>
            <person name="Zhang H."/>
            <person name="Kosiol C."/>
            <person name="Xie X."/>
            <person name="Lu Z."/>
            <person name="Zheng H."/>
            <person name="Li Y."/>
            <person name="Steiner C.C."/>
            <person name="Lam T.T."/>
            <person name="Lin S."/>
            <person name="Zhang Q."/>
            <person name="Li G."/>
            <person name="Tian J."/>
            <person name="Gong T."/>
            <person name="Liu H."/>
            <person name="Zhang D."/>
            <person name="Fang L."/>
            <person name="Ye C."/>
            <person name="Zhang J."/>
            <person name="Hu W."/>
            <person name="Xu A."/>
            <person name="Ren Y."/>
            <person name="Zhang G."/>
            <person name="Bruford M.W."/>
            <person name="Li Q."/>
            <person name="Ma L."/>
            <person name="Guo Y."/>
            <person name="An N."/>
            <person name="Hu Y."/>
            <person name="Zheng Y."/>
            <person name="Shi Y."/>
            <person name="Li Z."/>
            <person name="Liu Q."/>
            <person name="Chen Y."/>
            <person name="Zhao J."/>
            <person name="Qu N."/>
            <person name="Zhao S."/>
            <person name="Tian F."/>
            <person name="Wang X."/>
            <person name="Wang H."/>
            <person name="Xu L."/>
            <person name="Liu X."/>
            <person name="Vinar T."/>
            <person name="Wang Y."/>
            <person name="Lam T.W."/>
            <person name="Yiu S.M."/>
            <person name="Liu S."/>
            <person name="Zhang H."/>
            <person name="Li D."/>
            <person name="Huang Y."/>
            <person name="Wang X."/>
            <person name="Yang G."/>
            <person name="Jiang Z."/>
            <person name="Wang J."/>
            <person name="Qin N."/>
            <person name="Li L."/>
            <person name="Li J."/>
            <person name="Bolund L."/>
            <person name="Kristiansen K."/>
            <person name="Wong G.K."/>
            <person name="Olson M."/>
            <person name="Zhang X."/>
            <person name="Li S."/>
            <person name="Yang H."/>
            <person name="Wang J."/>
            <person name="Wang J."/>
        </authorList>
    </citation>
    <scope>NUCLEOTIDE SEQUENCE [LARGE SCALE GENOMIC DNA]</scope>
</reference>
<feature type="compositionally biased region" description="Basic and acidic residues" evidence="10">
    <location>
        <begin position="1"/>
        <end position="12"/>
    </location>
</feature>
<dbReference type="HOGENOM" id="CLU_012062_34_2_1"/>